<dbReference type="Proteomes" id="UP001163823">
    <property type="component" value="Chromosome 2"/>
</dbReference>
<evidence type="ECO:0000313" key="3">
    <source>
        <dbReference type="Proteomes" id="UP001163823"/>
    </source>
</evidence>
<feature type="compositionally biased region" description="Basic and acidic residues" evidence="1">
    <location>
        <begin position="267"/>
        <end position="280"/>
    </location>
</feature>
<evidence type="ECO:0000256" key="1">
    <source>
        <dbReference type="SAM" id="MobiDB-lite"/>
    </source>
</evidence>
<dbReference type="KEGG" id="qsa:O6P43_003573"/>
<feature type="region of interest" description="Disordered" evidence="1">
    <location>
        <begin position="261"/>
        <end position="280"/>
    </location>
</feature>
<dbReference type="EMBL" id="JARAOO010000002">
    <property type="protein sequence ID" value="KAJ7980284.1"/>
    <property type="molecule type" value="Genomic_DNA"/>
</dbReference>
<reference evidence="2" key="1">
    <citation type="journal article" date="2023" name="Science">
        <title>Elucidation of the pathway for biosynthesis of saponin adjuvants from the soapbark tree.</title>
        <authorList>
            <person name="Reed J."/>
            <person name="Orme A."/>
            <person name="El-Demerdash A."/>
            <person name="Owen C."/>
            <person name="Martin L.B.B."/>
            <person name="Misra R.C."/>
            <person name="Kikuchi S."/>
            <person name="Rejzek M."/>
            <person name="Martin A.C."/>
            <person name="Harkess A."/>
            <person name="Leebens-Mack J."/>
            <person name="Louveau T."/>
            <person name="Stephenson M.J."/>
            <person name="Osbourn A."/>
        </authorList>
    </citation>
    <scope>NUCLEOTIDE SEQUENCE</scope>
    <source>
        <strain evidence="2">S10</strain>
    </source>
</reference>
<feature type="compositionally biased region" description="Polar residues" evidence="1">
    <location>
        <begin position="206"/>
        <end position="221"/>
    </location>
</feature>
<gene>
    <name evidence="2" type="ORF">O6P43_003573</name>
</gene>
<feature type="compositionally biased region" description="Low complexity" evidence="1">
    <location>
        <begin position="71"/>
        <end position="89"/>
    </location>
</feature>
<accession>A0AAD7QF06</accession>
<feature type="region of interest" description="Disordered" evidence="1">
    <location>
        <begin position="183"/>
        <end position="221"/>
    </location>
</feature>
<dbReference type="AlphaFoldDB" id="A0AAD7QF06"/>
<keyword evidence="3" id="KW-1185">Reference proteome</keyword>
<feature type="compositionally biased region" description="Low complexity" evidence="1">
    <location>
        <begin position="183"/>
        <end position="193"/>
    </location>
</feature>
<feature type="region of interest" description="Disordered" evidence="1">
    <location>
        <begin position="69"/>
        <end position="98"/>
    </location>
</feature>
<sequence>MSDPNQELAGTQYPEEEHQEPLEPANLFAMLRLNSFSSNTINGCDNPNPPNHPPCTTCGFSRSNSLKRRSPSSSLFLQDPSTTINTTTTDFDPEPKPKKHFFEQDDLTLRGFSVISLPTGSLPTGTTQTQKTQSCPVLRRCVSDPYNPVTQCQNSSSGLDSLVISPQSPENVKACINPVTPPSVKSFSSASSLPPLPPTLRRSVSDLTPSPSKTLSCSASSAEVGVDLTKEETSNLKRLRRMKESLREMRHWWDEAMRDELEEEEEQRGPEFNDDVKKEDKEEDYLEESVTVERAKECLIINFKCPCYKGYQILLTGTKCYYKLI</sequence>
<comment type="caution">
    <text evidence="2">The sequence shown here is derived from an EMBL/GenBank/DDBJ whole genome shotgun (WGS) entry which is preliminary data.</text>
</comment>
<feature type="region of interest" description="Disordered" evidence="1">
    <location>
        <begin position="1"/>
        <end position="23"/>
    </location>
</feature>
<organism evidence="2 3">
    <name type="scientific">Quillaja saponaria</name>
    <name type="common">Soap bark tree</name>
    <dbReference type="NCBI Taxonomy" id="32244"/>
    <lineage>
        <taxon>Eukaryota</taxon>
        <taxon>Viridiplantae</taxon>
        <taxon>Streptophyta</taxon>
        <taxon>Embryophyta</taxon>
        <taxon>Tracheophyta</taxon>
        <taxon>Spermatophyta</taxon>
        <taxon>Magnoliopsida</taxon>
        <taxon>eudicotyledons</taxon>
        <taxon>Gunneridae</taxon>
        <taxon>Pentapetalae</taxon>
        <taxon>rosids</taxon>
        <taxon>fabids</taxon>
        <taxon>Fabales</taxon>
        <taxon>Quillajaceae</taxon>
        <taxon>Quillaja</taxon>
    </lineage>
</organism>
<protein>
    <submittedName>
        <fullName evidence="2">Flocculation protein FLO11-like</fullName>
    </submittedName>
</protein>
<proteinExistence type="predicted"/>
<name>A0AAD7QF06_QUISA</name>
<evidence type="ECO:0000313" key="2">
    <source>
        <dbReference type="EMBL" id="KAJ7980284.1"/>
    </source>
</evidence>